<dbReference type="STRING" id="1123282.SAMN02745823_01896"/>
<proteinExistence type="predicted"/>
<sequence>MKKIRIKGRCEYPGCVEAEALVSPMPLQGFANVSPGRGCTTERNHPLFKVPYTGKVLVYPSPRGSGGFMMYGFGPLKPAAFVHTVASPITVLCALSAHVPCMTDFEQDPMAFIETGDTVLVNADEGYIEITKKD</sequence>
<dbReference type="RefSeq" id="WP_073078105.1">
    <property type="nucleotide sequence ID" value="NZ_FQXV01000005.1"/>
</dbReference>
<evidence type="ECO:0000256" key="1">
    <source>
        <dbReference type="ARBA" id="ARBA00023239"/>
    </source>
</evidence>
<dbReference type="InterPro" id="IPR002840">
    <property type="entry name" value="PMDh-S-like_dom"/>
</dbReference>
<dbReference type="OrthoDB" id="9815264at2"/>
<evidence type="ECO:0000259" key="2">
    <source>
        <dbReference type="Pfam" id="PF01989"/>
    </source>
</evidence>
<dbReference type="AlphaFoldDB" id="A0A1M5XM06"/>
<accession>A0A1M5XM06</accession>
<evidence type="ECO:0000313" key="3">
    <source>
        <dbReference type="EMBL" id="SHI00283.1"/>
    </source>
</evidence>
<protein>
    <submittedName>
        <fullName evidence="3">Predicted aconitase subunit 2</fullName>
    </submittedName>
</protein>
<name>A0A1M5XM06_9FIRM</name>
<gene>
    <name evidence="3" type="ORF">SAMN02745823_01896</name>
</gene>
<dbReference type="EMBL" id="FQXV01000005">
    <property type="protein sequence ID" value="SHI00283.1"/>
    <property type="molecule type" value="Genomic_DNA"/>
</dbReference>
<evidence type="ECO:0000313" key="4">
    <source>
        <dbReference type="Proteomes" id="UP000183995"/>
    </source>
</evidence>
<keyword evidence="4" id="KW-1185">Reference proteome</keyword>
<organism evidence="3 4">
    <name type="scientific">Sporobacter termitidis DSM 10068</name>
    <dbReference type="NCBI Taxonomy" id="1123282"/>
    <lineage>
        <taxon>Bacteria</taxon>
        <taxon>Bacillati</taxon>
        <taxon>Bacillota</taxon>
        <taxon>Clostridia</taxon>
        <taxon>Eubacteriales</taxon>
        <taxon>Oscillospiraceae</taxon>
        <taxon>Sporobacter</taxon>
    </lineage>
</organism>
<keyword evidence="1" id="KW-0456">Lyase</keyword>
<feature type="domain" description="Phosphomevalonate dehydratase small subunit-like" evidence="2">
    <location>
        <begin position="29"/>
        <end position="101"/>
    </location>
</feature>
<dbReference type="Pfam" id="PF01989">
    <property type="entry name" value="AcnX_swivel_put"/>
    <property type="match status" value="1"/>
</dbReference>
<dbReference type="SUPFAM" id="SSF52016">
    <property type="entry name" value="LeuD/IlvD-like"/>
    <property type="match status" value="1"/>
</dbReference>
<reference evidence="3 4" key="1">
    <citation type="submission" date="2016-11" db="EMBL/GenBank/DDBJ databases">
        <authorList>
            <person name="Jaros S."/>
            <person name="Januszkiewicz K."/>
            <person name="Wedrychowicz H."/>
        </authorList>
    </citation>
    <scope>NUCLEOTIDE SEQUENCE [LARGE SCALE GENOMIC DNA]</scope>
    <source>
        <strain evidence="3 4">DSM 10068</strain>
    </source>
</reference>
<dbReference type="Proteomes" id="UP000183995">
    <property type="component" value="Unassembled WGS sequence"/>
</dbReference>
<dbReference type="GO" id="GO:0016829">
    <property type="term" value="F:lyase activity"/>
    <property type="evidence" value="ECO:0007669"/>
    <property type="project" value="UniProtKB-KW"/>
</dbReference>
<dbReference type="Gene3D" id="3.50.30.10">
    <property type="entry name" value="Phosphohistidine domain"/>
    <property type="match status" value="1"/>
</dbReference>